<dbReference type="PIRSF" id="PIRSF010256">
    <property type="entry name" value="CoxE_vWa"/>
    <property type="match status" value="1"/>
</dbReference>
<sequence length="364" mass="42449">MKILELSQALRKKGIPVSIRSTKLAYSVYNIFKGGSHLKWALASVYVKDKRQLEVFEEAFDEVFHGIEKEEVEETKLKDRKESKIKVENPKEMVLIEEEIDFQPPIEDLIDLDHDERSLLEMDVSRLDFFDTRIFELCKKLGLKIANRRSRRFKGSKMGRPDIRKSIRKNLKYGGALIELVNKKPSIKKSQHIFLCDVSGSCDWISNWFFCIIYAAQHTFYNSRFFDFDNKIVETTKALQEDDLLTAFQNLRVSRQQNMMLHGISNMYTAFKEFKEKVVFPPRSYIIILSDCRDWAGPREGNVPLSAMVLEEICQRCRKVLILNPEDKSKWDVVDSCVSYYMDAGASVKEVRSLRQLAETIEKI</sequence>
<dbReference type="Proteomes" id="UP000249782">
    <property type="component" value="Unassembled WGS sequence"/>
</dbReference>
<gene>
    <name evidence="1" type="ORF">DPC56_00485</name>
</gene>
<dbReference type="Pfam" id="PF05762">
    <property type="entry name" value="VWA_CoxE"/>
    <property type="match status" value="1"/>
</dbReference>
<evidence type="ECO:0000313" key="1">
    <source>
        <dbReference type="EMBL" id="RAO79796.1"/>
    </source>
</evidence>
<name>A0A328PJ95_9EURY</name>
<organism evidence="1 2">
    <name type="scientific">Methanothermobacter tenebrarum</name>
    <dbReference type="NCBI Taxonomy" id="680118"/>
    <lineage>
        <taxon>Archaea</taxon>
        <taxon>Methanobacteriati</taxon>
        <taxon>Methanobacteriota</taxon>
        <taxon>Methanomada group</taxon>
        <taxon>Methanobacteria</taxon>
        <taxon>Methanobacteriales</taxon>
        <taxon>Methanobacteriaceae</taxon>
        <taxon>Methanothermobacter</taxon>
    </lineage>
</organism>
<reference evidence="1 2" key="1">
    <citation type="submission" date="2018-06" db="EMBL/GenBank/DDBJ databases">
        <title>Draft genome sequence of hyperthermophilic methanogen Methanothermobacter tenebrarum sp. MCM-B 1447.</title>
        <authorList>
            <person name="Pore S.D."/>
            <person name="Dagar S."/>
            <person name="Dhakephalkar P.K."/>
        </authorList>
    </citation>
    <scope>NUCLEOTIDE SEQUENCE [LARGE SCALE GENOMIC DNA]</scope>
    <source>
        <strain evidence="1 2">MCM B 1447</strain>
    </source>
</reference>
<dbReference type="OrthoDB" id="69112at2157"/>
<dbReference type="RefSeq" id="WP_112093106.1">
    <property type="nucleotide sequence ID" value="NZ_QLOE01000001.1"/>
</dbReference>
<dbReference type="InterPro" id="IPR008912">
    <property type="entry name" value="Uncharacterised_CoxE"/>
</dbReference>
<comment type="caution">
    <text evidence="1">The sequence shown here is derived from an EMBL/GenBank/DDBJ whole genome shotgun (WGS) entry which is preliminary data.</text>
</comment>
<accession>A0A328PJ95</accession>
<evidence type="ECO:0000313" key="2">
    <source>
        <dbReference type="Proteomes" id="UP000249782"/>
    </source>
</evidence>
<protein>
    <submittedName>
        <fullName evidence="1">VWA containing CoxE family protein</fullName>
    </submittedName>
</protein>
<proteinExistence type="predicted"/>
<dbReference type="EMBL" id="QLOE01000001">
    <property type="protein sequence ID" value="RAO79796.1"/>
    <property type="molecule type" value="Genomic_DNA"/>
</dbReference>
<dbReference type="AlphaFoldDB" id="A0A328PJ95"/>
<keyword evidence="2" id="KW-1185">Reference proteome</keyword>
<dbReference type="PANTHER" id="PTHR39338">
    <property type="entry name" value="BLL5662 PROTEIN-RELATED"/>
    <property type="match status" value="1"/>
</dbReference>
<dbReference type="InterPro" id="IPR011195">
    <property type="entry name" value="UCP010256"/>
</dbReference>